<sequence>MHEGQVNMYAIVNTGGKQYKVATDDVITVEKIEGNEGDKVTLPVIFLNDGKKIVTDPDKLAKAKVTAQIVEQFKGEKQLVFKFHKRKRYRRLKGHRQQLTKLKIVKVQATSRAKKAVKAEAEAVAEAPVAE</sequence>
<evidence type="ECO:0000313" key="7">
    <source>
        <dbReference type="Proteomes" id="UP000002979"/>
    </source>
</evidence>
<dbReference type="InterPro" id="IPR028909">
    <property type="entry name" value="bL21-like"/>
</dbReference>
<organism evidence="6 7">
    <name type="scientific">Collinsella aerofaciens (strain ATCC 25986 / DSM 3979 / JCM 10188 / KCTC 3647 / NCTC 11838 / VPI 1003)</name>
    <dbReference type="NCBI Taxonomy" id="411903"/>
    <lineage>
        <taxon>Bacteria</taxon>
        <taxon>Bacillati</taxon>
        <taxon>Actinomycetota</taxon>
        <taxon>Coriobacteriia</taxon>
        <taxon>Coriobacteriales</taxon>
        <taxon>Coriobacteriaceae</taxon>
        <taxon>Collinsella</taxon>
    </lineage>
</organism>
<reference evidence="6 7" key="2">
    <citation type="submission" date="2007-04" db="EMBL/GenBank/DDBJ databases">
        <authorList>
            <person name="Fulton L."/>
            <person name="Clifton S."/>
            <person name="Fulton B."/>
            <person name="Xu J."/>
            <person name="Minx P."/>
            <person name="Mardis E.R."/>
            <person name="Wilson R.K."/>
        </authorList>
    </citation>
    <scope>NUCLEOTIDE SEQUENCE [LARGE SCALE GENOMIC DNA]</scope>
    <source>
        <strain evidence="7">ATCC 25986 / DSM 3979 / JCM 10188 / KCTC 3647 / NCTC 11838 / VPI 1003</strain>
    </source>
</reference>
<comment type="function">
    <text evidence="4 5">This protein binds to 23S rRNA in the presence of protein L20.</text>
</comment>
<comment type="subunit">
    <text evidence="4">Part of the 50S ribosomal subunit. Contacts protein L20.</text>
</comment>
<dbReference type="HAMAP" id="MF_01363">
    <property type="entry name" value="Ribosomal_bL21"/>
    <property type="match status" value="1"/>
</dbReference>
<keyword evidence="4 5" id="KW-0694">RNA-binding</keyword>
<dbReference type="PANTHER" id="PTHR21349:SF0">
    <property type="entry name" value="LARGE RIBOSOMAL SUBUNIT PROTEIN BL21M"/>
    <property type="match status" value="1"/>
</dbReference>
<dbReference type="Pfam" id="PF00829">
    <property type="entry name" value="Ribosomal_L21p"/>
    <property type="match status" value="1"/>
</dbReference>
<comment type="similarity">
    <text evidence="1 4 5">Belongs to the bacterial ribosomal protein bL21 family.</text>
</comment>
<dbReference type="PANTHER" id="PTHR21349">
    <property type="entry name" value="50S RIBOSOMAL PROTEIN L21"/>
    <property type="match status" value="1"/>
</dbReference>
<dbReference type="EMBL" id="AAVN02000011">
    <property type="protein sequence ID" value="EBA38701.1"/>
    <property type="molecule type" value="Genomic_DNA"/>
</dbReference>
<dbReference type="GO" id="GO:0003735">
    <property type="term" value="F:structural constituent of ribosome"/>
    <property type="evidence" value="ECO:0007669"/>
    <property type="project" value="InterPro"/>
</dbReference>
<accession>A4ECH0</accession>
<dbReference type="GO" id="GO:1990904">
    <property type="term" value="C:ribonucleoprotein complex"/>
    <property type="evidence" value="ECO:0007669"/>
    <property type="project" value="UniProtKB-KW"/>
</dbReference>
<dbReference type="GO" id="GO:0005840">
    <property type="term" value="C:ribosome"/>
    <property type="evidence" value="ECO:0007669"/>
    <property type="project" value="UniProtKB-KW"/>
</dbReference>
<evidence type="ECO:0000256" key="5">
    <source>
        <dbReference type="RuleBase" id="RU000562"/>
    </source>
</evidence>
<dbReference type="GO" id="GO:0005737">
    <property type="term" value="C:cytoplasm"/>
    <property type="evidence" value="ECO:0007669"/>
    <property type="project" value="UniProtKB-ARBA"/>
</dbReference>
<evidence type="ECO:0000313" key="6">
    <source>
        <dbReference type="EMBL" id="EBA38701.1"/>
    </source>
</evidence>
<keyword evidence="4 5" id="KW-0699">rRNA-binding</keyword>
<evidence type="ECO:0000256" key="1">
    <source>
        <dbReference type="ARBA" id="ARBA00008563"/>
    </source>
</evidence>
<evidence type="ECO:0000256" key="2">
    <source>
        <dbReference type="ARBA" id="ARBA00022980"/>
    </source>
</evidence>
<comment type="caution">
    <text evidence="6">The sequence shown here is derived from an EMBL/GenBank/DDBJ whole genome shotgun (WGS) entry which is preliminary data.</text>
</comment>
<proteinExistence type="inferred from homology"/>
<dbReference type="InterPro" id="IPR036164">
    <property type="entry name" value="bL21-like_sf"/>
</dbReference>
<protein>
    <recommendedName>
        <fullName evidence="4">Large ribosomal subunit protein bL21</fullName>
    </recommendedName>
</protein>
<name>A4ECH0_COLAA</name>
<dbReference type="GO" id="GO:0019843">
    <property type="term" value="F:rRNA binding"/>
    <property type="evidence" value="ECO:0007669"/>
    <property type="project" value="UniProtKB-UniRule"/>
</dbReference>
<dbReference type="Proteomes" id="UP000002979">
    <property type="component" value="Unassembled WGS sequence"/>
</dbReference>
<dbReference type="InterPro" id="IPR001787">
    <property type="entry name" value="Ribosomal_bL21"/>
</dbReference>
<dbReference type="NCBIfam" id="TIGR00061">
    <property type="entry name" value="L21"/>
    <property type="match status" value="1"/>
</dbReference>
<keyword evidence="3 4" id="KW-0687">Ribonucleoprotein</keyword>
<evidence type="ECO:0000256" key="3">
    <source>
        <dbReference type="ARBA" id="ARBA00023274"/>
    </source>
</evidence>
<evidence type="ECO:0000256" key="4">
    <source>
        <dbReference type="HAMAP-Rule" id="MF_01363"/>
    </source>
</evidence>
<dbReference type="GO" id="GO:0006412">
    <property type="term" value="P:translation"/>
    <property type="evidence" value="ECO:0007669"/>
    <property type="project" value="UniProtKB-UniRule"/>
</dbReference>
<reference evidence="6 7" key="1">
    <citation type="submission" date="2007-01" db="EMBL/GenBank/DDBJ databases">
        <title>Draft genome sequence of Collinsella aerofaciens (ATCC 25986).</title>
        <authorList>
            <person name="Sudarsanam P."/>
            <person name="Ley R."/>
            <person name="Guruge J."/>
            <person name="Turnbaugh P.J."/>
            <person name="Mahowald M."/>
            <person name="Liep D."/>
            <person name="Gordon J."/>
        </authorList>
    </citation>
    <scope>NUCLEOTIDE SEQUENCE [LARGE SCALE GENOMIC DNA]</scope>
    <source>
        <strain evidence="7">ATCC 25986 / DSM 3979 / JCM 10188 / KCTC 3647 / NCTC 11838 / VPI 1003</strain>
    </source>
</reference>
<dbReference type="AlphaFoldDB" id="A4ECH0"/>
<dbReference type="SUPFAM" id="SSF141091">
    <property type="entry name" value="L21p-like"/>
    <property type="match status" value="1"/>
</dbReference>
<gene>
    <name evidence="4 6" type="primary">rplU</name>
    <name evidence="6" type="ORF">COLAER_02153</name>
</gene>
<keyword evidence="2 4" id="KW-0689">Ribosomal protein</keyword>